<feature type="region of interest" description="Disordered" evidence="1">
    <location>
        <begin position="902"/>
        <end position="987"/>
    </location>
</feature>
<dbReference type="PROSITE" id="PS51644">
    <property type="entry name" value="HTH_OST"/>
    <property type="match status" value="2"/>
</dbReference>
<keyword evidence="4" id="KW-1185">Reference proteome</keyword>
<gene>
    <name evidence="3" type="ORF">IFM89_020506</name>
</gene>
<feature type="domain" description="HTH OST-type" evidence="2">
    <location>
        <begin position="271"/>
        <end position="343"/>
    </location>
</feature>
<name>A0A835HLK2_9MAGN</name>
<evidence type="ECO:0000313" key="4">
    <source>
        <dbReference type="Proteomes" id="UP000631114"/>
    </source>
</evidence>
<feature type="region of interest" description="Disordered" evidence="1">
    <location>
        <begin position="608"/>
        <end position="630"/>
    </location>
</feature>
<dbReference type="Pfam" id="PF01936">
    <property type="entry name" value="NYN"/>
    <property type="match status" value="1"/>
</dbReference>
<sequence length="1087" mass="120593">MNSITSKTISFRSSSSTTSLYSHFFLFYSTSTKSTTNSHSFSSSSSSSSSDEYNRNVCNDEQNRNVKVSVWWDFENCNVPCGVNAMKVAQRITSALRVNGIKGPVSITAFGDFIQLSRNTQEILSLTGVSLNHVPRGGKNSADRALLADLVFWVSQNPPPAHLFIISGDTDFANILHRLRMNNYNILLASGESAPGVLCSAASIMWHWNHLVRGENYNGKHFNQPPDGPWESWYGQYKGPLEDPFPETGQPACVQAEHSSDATTDAKIRPIPTATVNRIRQVVSLYPKGILITELRSELMKNKVQMDKDFFGHKKFSHLLRSIPNVLKLDMAEEGQILVHGIQPKLAENVNLPKDLKPVNQLKVDEPVDRQTVVEPVDQLKVAEPIDRQKVVRPVDRQTVVAPIDQLKVAEPIDRQKVVRPVDQPKVAEPVDGQKVVGPVDQPKVAKPVNSKLRQSTGLEANDSGRSKMVTAELKGKKCVSRTDVKEKSSSPAHAPTTEAPPPVDHKENDVDLKEVDSNPTEQSDSIPKVGLFRRMWRTFFGRNVDASVKDTTSLELCSASADNVEKGESEEKSVSTEKDITDSEGRNKSSRRVGMFGRTVNWWRSGKSKANRDNTSEQGGEELNQTNNKTDNSELFSKVSFWENTQLFLHTPKGAALISQSKTRFPSNSDPINWNNVSVILRQLIAVIVLIRVLIDLDFCREQLAQQLQKVYAPHLNTLSIDDLNHLIDVIISEKKWVEENISRTFPFALIHPLSTSTSASKPHISNGLSSLFSSDLSNSNLQRSVNHGSGNGNKSDSWTVAGSNERNKVACGKSKSEILADCQKLVLETLKNQPAGFGMSCFKTMFLEKYGYALDYQKLGYPKLSGLLETIPGIAVEFNFVLSSAKSSKAVIPKSVWENDGAKKASDSDSDSAWKDNDPDSAWKELGPISKPKNCMRSENNAETKEGKENLDFDDNSYLSDEFSDSDGESPVRDGLDGKRVTRKSEEDSSLLQLLDSWHKDDNGKKSRLDDSDNLVDSCRNKSKLSSEVWVDKTREILIGGRRKKPSKTFSFIPDEVGPVVDDKGKLLNNILGSLNNSSDLKIQT</sequence>
<evidence type="ECO:0000313" key="3">
    <source>
        <dbReference type="EMBL" id="KAF9601590.1"/>
    </source>
</evidence>
<dbReference type="InterPro" id="IPR024768">
    <property type="entry name" value="Marf1"/>
</dbReference>
<dbReference type="PANTHER" id="PTHR14379:SF6">
    <property type="entry name" value="EMB|CAB71880.1"/>
    <property type="match status" value="1"/>
</dbReference>
<feature type="compositionally biased region" description="Basic and acidic residues" evidence="1">
    <location>
        <begin position="564"/>
        <end position="588"/>
    </location>
</feature>
<dbReference type="Pfam" id="PF12872">
    <property type="entry name" value="OST-HTH"/>
    <property type="match status" value="2"/>
</dbReference>
<feature type="region of interest" description="Disordered" evidence="1">
    <location>
        <begin position="33"/>
        <end position="56"/>
    </location>
</feature>
<dbReference type="OrthoDB" id="549353at2759"/>
<feature type="region of interest" description="Disordered" evidence="1">
    <location>
        <begin position="561"/>
        <end position="592"/>
    </location>
</feature>
<dbReference type="InterPro" id="IPR041966">
    <property type="entry name" value="LOTUS-like"/>
</dbReference>
<evidence type="ECO:0000256" key="1">
    <source>
        <dbReference type="SAM" id="MobiDB-lite"/>
    </source>
</evidence>
<organism evidence="3 4">
    <name type="scientific">Coptis chinensis</name>
    <dbReference type="NCBI Taxonomy" id="261450"/>
    <lineage>
        <taxon>Eukaryota</taxon>
        <taxon>Viridiplantae</taxon>
        <taxon>Streptophyta</taxon>
        <taxon>Embryophyta</taxon>
        <taxon>Tracheophyta</taxon>
        <taxon>Spermatophyta</taxon>
        <taxon>Magnoliopsida</taxon>
        <taxon>Ranunculales</taxon>
        <taxon>Ranunculaceae</taxon>
        <taxon>Coptidoideae</taxon>
        <taxon>Coptis</taxon>
    </lineage>
</organism>
<proteinExistence type="predicted"/>
<evidence type="ECO:0000259" key="2">
    <source>
        <dbReference type="PROSITE" id="PS51644"/>
    </source>
</evidence>
<reference evidence="3 4" key="1">
    <citation type="submission" date="2020-10" db="EMBL/GenBank/DDBJ databases">
        <title>The Coptis chinensis genome and diversification of protoberbering-type alkaloids.</title>
        <authorList>
            <person name="Wang B."/>
            <person name="Shu S."/>
            <person name="Song C."/>
            <person name="Liu Y."/>
        </authorList>
    </citation>
    <scope>NUCLEOTIDE SEQUENCE [LARGE SCALE GENOMIC DNA]</scope>
    <source>
        <strain evidence="3">HL-2020</strain>
        <tissue evidence="3">Leaf</tissue>
    </source>
</reference>
<feature type="compositionally biased region" description="Basic and acidic residues" evidence="1">
    <location>
        <begin position="504"/>
        <end position="517"/>
    </location>
</feature>
<dbReference type="PANTHER" id="PTHR14379">
    <property type="entry name" value="LIMKAIN B LKAP"/>
    <property type="match status" value="1"/>
</dbReference>
<feature type="compositionally biased region" description="Low complexity" evidence="1">
    <location>
        <begin position="33"/>
        <end position="50"/>
    </location>
</feature>
<protein>
    <recommendedName>
        <fullName evidence="2">HTH OST-type domain-containing protein</fullName>
    </recommendedName>
</protein>
<feature type="compositionally biased region" description="Basic and acidic residues" evidence="1">
    <location>
        <begin position="972"/>
        <end position="987"/>
    </location>
</feature>
<feature type="domain" description="HTH OST-type" evidence="2">
    <location>
        <begin position="820"/>
        <end position="897"/>
    </location>
</feature>
<feature type="compositionally biased region" description="Basic and acidic residues" evidence="1">
    <location>
        <begin position="902"/>
        <end position="925"/>
    </location>
</feature>
<dbReference type="InterPro" id="IPR021139">
    <property type="entry name" value="NYN"/>
</dbReference>
<dbReference type="Gene3D" id="3.30.420.610">
    <property type="entry name" value="LOTUS domain-like"/>
    <property type="match status" value="2"/>
</dbReference>
<feature type="compositionally biased region" description="Basic and acidic residues" evidence="1">
    <location>
        <begin position="942"/>
        <end position="953"/>
    </location>
</feature>
<dbReference type="AlphaFoldDB" id="A0A835HLK2"/>
<dbReference type="CDD" id="cd08824">
    <property type="entry name" value="LOTUS"/>
    <property type="match status" value="1"/>
</dbReference>
<accession>A0A835HLK2</accession>
<dbReference type="GO" id="GO:0004540">
    <property type="term" value="F:RNA nuclease activity"/>
    <property type="evidence" value="ECO:0007669"/>
    <property type="project" value="InterPro"/>
</dbReference>
<dbReference type="Gene3D" id="3.40.50.1010">
    <property type="entry name" value="5'-nuclease"/>
    <property type="match status" value="1"/>
</dbReference>
<dbReference type="CDD" id="cd10910">
    <property type="entry name" value="PIN_limkain_b1_N_like"/>
    <property type="match status" value="1"/>
</dbReference>
<dbReference type="EMBL" id="JADFTS010000006">
    <property type="protein sequence ID" value="KAF9601590.1"/>
    <property type="molecule type" value="Genomic_DNA"/>
</dbReference>
<feature type="region of interest" description="Disordered" evidence="1">
    <location>
        <begin position="425"/>
        <end position="527"/>
    </location>
</feature>
<comment type="caution">
    <text evidence="3">The sequence shown here is derived from an EMBL/GenBank/DDBJ whole genome shotgun (WGS) entry which is preliminary data.</text>
</comment>
<dbReference type="Proteomes" id="UP000631114">
    <property type="component" value="Unassembled WGS sequence"/>
</dbReference>
<dbReference type="InterPro" id="IPR025605">
    <property type="entry name" value="OST-HTH/LOTUS_dom"/>
</dbReference>
<dbReference type="GO" id="GO:0010468">
    <property type="term" value="P:regulation of gene expression"/>
    <property type="evidence" value="ECO:0007669"/>
    <property type="project" value="InterPro"/>
</dbReference>
<dbReference type="GO" id="GO:0005777">
    <property type="term" value="C:peroxisome"/>
    <property type="evidence" value="ECO:0007669"/>
    <property type="project" value="InterPro"/>
</dbReference>